<dbReference type="Pfam" id="PF18444">
    <property type="entry name" value="RRM_9"/>
    <property type="match status" value="1"/>
</dbReference>
<reference evidence="12" key="1">
    <citation type="submission" date="2016-05" db="EMBL/GenBank/DDBJ databases">
        <title>Comparative genomics of biotechnologically important yeasts.</title>
        <authorList>
            <consortium name="DOE Joint Genome Institute"/>
            <person name="Riley R."/>
            <person name="Haridas S."/>
            <person name="Wolfe K.H."/>
            <person name="Lopes M.R."/>
            <person name="Hittinger C.T."/>
            <person name="Goker M."/>
            <person name="Salamov A."/>
            <person name="Wisecaver J."/>
            <person name="Long T.M."/>
            <person name="Aerts A.L."/>
            <person name="Barry K."/>
            <person name="Choi C."/>
            <person name="Clum A."/>
            <person name="Coughlan A.Y."/>
            <person name="Deshpande S."/>
            <person name="Douglass A.P."/>
            <person name="Hanson S.J."/>
            <person name="Klenk H.-P."/>
            <person name="Labutti K."/>
            <person name="Lapidus A."/>
            <person name="Lindquist E."/>
            <person name="Lipzen A."/>
            <person name="Meier-Kolthoff J.P."/>
            <person name="Ohm R.A."/>
            <person name="Otillar R.P."/>
            <person name="Pangilinan J."/>
            <person name="Peng Y."/>
            <person name="Rokas A."/>
            <person name="Rosa C.A."/>
            <person name="Scheuner C."/>
            <person name="Sibirny A.A."/>
            <person name="Slot J.C."/>
            <person name="Stielow J.B."/>
            <person name="Sun H."/>
            <person name="Kurtzman C.P."/>
            <person name="Blackwell M."/>
            <person name="Grigoriev I.V."/>
            <person name="Jeffries T.W."/>
        </authorList>
    </citation>
    <scope>NUCLEOTIDE SEQUENCE [LARGE SCALE GENOMIC DNA]</scope>
    <source>
        <strain evidence="12">NRRL Y-17324</strain>
    </source>
</reference>
<dbReference type="GO" id="GO:0071528">
    <property type="term" value="P:tRNA re-export from nucleus"/>
    <property type="evidence" value="ECO:0007669"/>
    <property type="project" value="EnsemblFungi"/>
</dbReference>
<dbReference type="GO" id="GO:0042272">
    <property type="term" value="C:nuclear RNA export factor complex"/>
    <property type="evidence" value="ECO:0007669"/>
    <property type="project" value="EnsemblFungi"/>
</dbReference>
<dbReference type="GO" id="GO:0008033">
    <property type="term" value="P:tRNA processing"/>
    <property type="evidence" value="ECO:0007669"/>
    <property type="project" value="EnsemblFungi"/>
</dbReference>
<dbReference type="STRING" id="984487.A0A1E4SKD0"/>
<dbReference type="GO" id="GO:0030623">
    <property type="term" value="F:U5 snRNA binding"/>
    <property type="evidence" value="ECO:0007669"/>
    <property type="project" value="EnsemblFungi"/>
</dbReference>
<evidence type="ECO:0000313" key="11">
    <source>
        <dbReference type="EMBL" id="ODV79961.1"/>
    </source>
</evidence>
<dbReference type="InterPro" id="IPR057125">
    <property type="entry name" value="NXF1/2/3/5-like_LRR"/>
</dbReference>
<dbReference type="InterPro" id="IPR032675">
    <property type="entry name" value="LRR_dom_sf"/>
</dbReference>
<protein>
    <submittedName>
        <fullName evidence="11">NTF2-like protein</fullName>
    </submittedName>
</protein>
<evidence type="ECO:0000256" key="1">
    <source>
        <dbReference type="ARBA" id="ARBA00004123"/>
    </source>
</evidence>
<feature type="compositionally biased region" description="Low complexity" evidence="8">
    <location>
        <begin position="521"/>
        <end position="541"/>
    </location>
</feature>
<dbReference type="GeneID" id="30985025"/>
<evidence type="ECO:0000313" key="12">
    <source>
        <dbReference type="Proteomes" id="UP000094285"/>
    </source>
</evidence>
<dbReference type="InterPro" id="IPR040736">
    <property type="entry name" value="Mex67_RRM"/>
</dbReference>
<dbReference type="RefSeq" id="XP_020065083.1">
    <property type="nucleotide sequence ID" value="XM_020210889.1"/>
</dbReference>
<accession>A0A1E4SKD0</accession>
<dbReference type="GO" id="GO:0140602">
    <property type="term" value="C:nucleolar peripheral inclusion body"/>
    <property type="evidence" value="ECO:0007669"/>
    <property type="project" value="EnsemblFungi"/>
</dbReference>
<dbReference type="GO" id="GO:0000056">
    <property type="term" value="P:ribosomal small subunit export from nucleus"/>
    <property type="evidence" value="ECO:0007669"/>
    <property type="project" value="EnsemblFungi"/>
</dbReference>
<dbReference type="AlphaFoldDB" id="A0A1E4SKD0"/>
<dbReference type="GO" id="GO:0005730">
    <property type="term" value="C:nucleolus"/>
    <property type="evidence" value="ECO:0007669"/>
    <property type="project" value="EnsemblFungi"/>
</dbReference>
<evidence type="ECO:0000256" key="7">
    <source>
        <dbReference type="ARBA" id="ARBA00023242"/>
    </source>
</evidence>
<organism evidence="11 12">
    <name type="scientific">Suhomyces tanzawaensis NRRL Y-17324</name>
    <dbReference type="NCBI Taxonomy" id="984487"/>
    <lineage>
        <taxon>Eukaryota</taxon>
        <taxon>Fungi</taxon>
        <taxon>Dikarya</taxon>
        <taxon>Ascomycota</taxon>
        <taxon>Saccharomycotina</taxon>
        <taxon>Pichiomycetes</taxon>
        <taxon>Debaryomycetaceae</taxon>
        <taxon>Suhomyces</taxon>
    </lineage>
</organism>
<comment type="similarity">
    <text evidence="2">Belongs to the NXF family.</text>
</comment>
<evidence type="ECO:0000259" key="9">
    <source>
        <dbReference type="PROSITE" id="PS50177"/>
    </source>
</evidence>
<comment type="subcellular location">
    <subcellularLocation>
        <location evidence="1">Nucleus</location>
    </subcellularLocation>
</comment>
<dbReference type="Proteomes" id="UP000094285">
    <property type="component" value="Unassembled WGS sequence"/>
</dbReference>
<dbReference type="PANTHER" id="PTHR10662">
    <property type="entry name" value="NUCLEAR RNA EXPORT FACTOR"/>
    <property type="match status" value="1"/>
</dbReference>
<dbReference type="InterPro" id="IPR005637">
    <property type="entry name" value="TAP_C_dom"/>
</dbReference>
<gene>
    <name evidence="11" type="ORF">CANTADRAFT_64249</name>
</gene>
<feature type="domain" description="TAP-C" evidence="10">
    <location>
        <begin position="553"/>
        <end position="604"/>
    </location>
</feature>
<dbReference type="Gene3D" id="3.10.450.50">
    <property type="match status" value="1"/>
</dbReference>
<name>A0A1E4SKD0_9ASCO</name>
<dbReference type="Pfam" id="PF22602">
    <property type="entry name" value="NXF_NTF2"/>
    <property type="match status" value="1"/>
</dbReference>
<proteinExistence type="inferred from homology"/>
<feature type="compositionally biased region" description="Polar residues" evidence="8">
    <location>
        <begin position="506"/>
        <end position="520"/>
    </location>
</feature>
<dbReference type="PROSITE" id="PS51281">
    <property type="entry name" value="TAP_C"/>
    <property type="match status" value="1"/>
</dbReference>
<dbReference type="SUPFAM" id="SSF52058">
    <property type="entry name" value="L domain-like"/>
    <property type="match status" value="1"/>
</dbReference>
<keyword evidence="3" id="KW-0813">Transport</keyword>
<dbReference type="Gene3D" id="3.80.10.10">
    <property type="entry name" value="Ribonuclease Inhibitor"/>
    <property type="match status" value="1"/>
</dbReference>
<dbReference type="EMBL" id="KV453911">
    <property type="protein sequence ID" value="ODV79961.1"/>
    <property type="molecule type" value="Genomic_DNA"/>
</dbReference>
<evidence type="ECO:0000256" key="5">
    <source>
        <dbReference type="ARBA" id="ARBA00022737"/>
    </source>
</evidence>
<dbReference type="GO" id="GO:0000049">
    <property type="term" value="F:tRNA binding"/>
    <property type="evidence" value="ECO:0007669"/>
    <property type="project" value="EnsemblFungi"/>
</dbReference>
<keyword evidence="7" id="KW-0539">Nucleus</keyword>
<keyword evidence="4" id="KW-0433">Leucine-rich repeat</keyword>
<dbReference type="Pfam" id="PF24048">
    <property type="entry name" value="LRR_NXF1-5"/>
    <property type="match status" value="1"/>
</dbReference>
<dbReference type="PROSITE" id="PS50177">
    <property type="entry name" value="NTF2_DOMAIN"/>
    <property type="match status" value="1"/>
</dbReference>
<evidence type="ECO:0000259" key="10">
    <source>
        <dbReference type="PROSITE" id="PS51281"/>
    </source>
</evidence>
<evidence type="ECO:0000256" key="6">
    <source>
        <dbReference type="ARBA" id="ARBA00022816"/>
    </source>
</evidence>
<dbReference type="GO" id="GO:0015288">
    <property type="term" value="F:porin activity"/>
    <property type="evidence" value="ECO:0007669"/>
    <property type="project" value="EnsemblFungi"/>
</dbReference>
<dbReference type="Gene3D" id="1.10.8.10">
    <property type="entry name" value="DNA helicase RuvA subunit, C-terminal domain"/>
    <property type="match status" value="1"/>
</dbReference>
<keyword evidence="5" id="KW-0677">Repeat</keyword>
<dbReference type="GO" id="GO:0017070">
    <property type="term" value="F:U6 snRNA binding"/>
    <property type="evidence" value="ECO:0007669"/>
    <property type="project" value="EnsemblFungi"/>
</dbReference>
<dbReference type="GO" id="GO:0030620">
    <property type="term" value="F:U2 snRNA binding"/>
    <property type="evidence" value="ECO:0007669"/>
    <property type="project" value="EnsemblFungi"/>
</dbReference>
<evidence type="ECO:0000256" key="8">
    <source>
        <dbReference type="SAM" id="MobiDB-lite"/>
    </source>
</evidence>
<dbReference type="GO" id="GO:0016973">
    <property type="term" value="P:poly(A)+ mRNA export from nucleus"/>
    <property type="evidence" value="ECO:0007669"/>
    <property type="project" value="EnsemblFungi"/>
</dbReference>
<dbReference type="InterPro" id="IPR030217">
    <property type="entry name" value="NXF_fam"/>
</dbReference>
<dbReference type="GO" id="GO:0030619">
    <property type="term" value="F:U1 snRNA binding"/>
    <property type="evidence" value="ECO:0007669"/>
    <property type="project" value="EnsemblFungi"/>
</dbReference>
<dbReference type="SUPFAM" id="SSF54427">
    <property type="entry name" value="NTF2-like"/>
    <property type="match status" value="1"/>
</dbReference>
<dbReference type="SMART" id="SM00804">
    <property type="entry name" value="TAP_C"/>
    <property type="match status" value="1"/>
</dbReference>
<dbReference type="GO" id="GO:0005737">
    <property type="term" value="C:cytoplasm"/>
    <property type="evidence" value="ECO:0007669"/>
    <property type="project" value="EnsemblFungi"/>
</dbReference>
<dbReference type="GO" id="GO:0030621">
    <property type="term" value="F:U4 snRNA binding"/>
    <property type="evidence" value="ECO:0007669"/>
    <property type="project" value="EnsemblFungi"/>
</dbReference>
<feature type="region of interest" description="Disordered" evidence="8">
    <location>
        <begin position="506"/>
        <end position="545"/>
    </location>
</feature>
<dbReference type="OrthoDB" id="25872at2759"/>
<dbReference type="InterPro" id="IPR032710">
    <property type="entry name" value="NTF2-like_dom_sf"/>
</dbReference>
<dbReference type="CDD" id="cd14342">
    <property type="entry name" value="UBA_TAP-C"/>
    <property type="match status" value="1"/>
</dbReference>
<dbReference type="Pfam" id="PF03943">
    <property type="entry name" value="TAP_C"/>
    <property type="match status" value="1"/>
</dbReference>
<dbReference type="InterPro" id="IPR009060">
    <property type="entry name" value="UBA-like_sf"/>
</dbReference>
<feature type="domain" description="NTF2" evidence="9">
    <location>
        <begin position="307"/>
        <end position="492"/>
    </location>
</feature>
<keyword evidence="6" id="KW-0509">mRNA transport</keyword>
<evidence type="ECO:0000256" key="2">
    <source>
        <dbReference type="ARBA" id="ARBA00009285"/>
    </source>
</evidence>
<evidence type="ECO:0000256" key="4">
    <source>
        <dbReference type="ARBA" id="ARBA00022614"/>
    </source>
</evidence>
<dbReference type="GO" id="GO:0000055">
    <property type="term" value="P:ribosomal large subunit export from nucleus"/>
    <property type="evidence" value="ECO:0007669"/>
    <property type="project" value="EnsemblFungi"/>
</dbReference>
<evidence type="ECO:0000256" key="3">
    <source>
        <dbReference type="ARBA" id="ARBA00022448"/>
    </source>
</evidence>
<sequence length="604" mass="66629">MSYRGRGRGGGYNNQYNNRNNFSQQAVDDFVQQNSVGVEILGWNGASPEECINFISRKCKIVVSNHSVEPNTGILKGYVKSMNQANDLLNWSGVKFAGQSLRITKAASADSFSSKMGVSNPNTGNAIEALSHFLKSRYQPEIKLLNLSAVKQDPTVNAGGFFNSNSTSSKFFPALMKVATDLKLDVVSVDLSGNELQDLSTVSTLAQTFPTLQNLSLVNNNFSRVKSFEIWKNKLNYLRELLLVGNPINDGANGNGNVKIDLMKIFPRLVVLNGEIIRNEQALKINLTFPFGTPASMFFQDEEIQNMAPNFIANYFKLWDSNRSELMILYQNESQFSMQVDSSHPHLIETNANASYASGTDFGYYIPQSRNLTRVSSAKVRASRVATGPEAIFKLFSQLPKTRHDLMTKPELFSMESYRYPQLGGIMITIHGSFEEVAQPDNLDALNTNGPRGRFNNNKKKIPLSKKSFDRTFVVIPGPNGGMIVASDLLSVRNFSGTDAWNMSDRSVSAPASNVPTPQSTTPVPGAGAPGAPGAPTPTTADLPPEIKSSFNQIQQEVLVKILLETKLNLQYGVMLCEQSNWDYQQCTINFKNSVATLPREAYL</sequence>
<dbReference type="GO" id="GO:0005643">
    <property type="term" value="C:nuclear pore"/>
    <property type="evidence" value="ECO:0007669"/>
    <property type="project" value="EnsemblFungi"/>
</dbReference>
<dbReference type="PANTHER" id="PTHR10662:SF22">
    <property type="entry name" value="NUCLEAR RNA EXPORT FACTOR 1"/>
    <property type="match status" value="1"/>
</dbReference>
<dbReference type="InterPro" id="IPR002075">
    <property type="entry name" value="NTF2_dom"/>
</dbReference>
<dbReference type="SUPFAM" id="SSF46934">
    <property type="entry name" value="UBA-like"/>
    <property type="match status" value="1"/>
</dbReference>
<dbReference type="InterPro" id="IPR018222">
    <property type="entry name" value="Nuclear_transport_factor_2_euk"/>
</dbReference>
<keyword evidence="12" id="KW-1185">Reference proteome</keyword>